<dbReference type="InterPro" id="IPR007110">
    <property type="entry name" value="Ig-like_dom"/>
</dbReference>
<keyword evidence="2" id="KW-0812">Transmembrane</keyword>
<keyword evidence="3" id="KW-0472">Membrane</keyword>
<reference evidence="5" key="2">
    <citation type="submission" date="2025-09" db="UniProtKB">
        <authorList>
            <consortium name="Ensembl"/>
        </authorList>
    </citation>
    <scope>IDENTIFICATION</scope>
</reference>
<dbReference type="PROSITE" id="PS50835">
    <property type="entry name" value="IG_LIKE"/>
    <property type="match status" value="1"/>
</dbReference>
<dbReference type="CDD" id="cd05716">
    <property type="entry name" value="IgV_pIgR_like"/>
    <property type="match status" value="1"/>
</dbReference>
<dbReference type="SMART" id="SM00409">
    <property type="entry name" value="IG"/>
    <property type="match status" value="1"/>
</dbReference>
<sequence>FTVMIWYSLNRTGADSVSSVGSVTAQRGGSVTIPCSYEDSYKTHVKYWCRENYFLDPCTAIVRSDSPQKKDEVSIRNDPDQSVFTVTMNNLTAGNSGYYWCGVEISRGLAVGTWIYVSVTDGKMSTVANEMHTLPLRETSHNTGLMTSSDTDPALYQIHECLICMLHLGAVQRPQDSHISSFWYICII</sequence>
<dbReference type="InterPro" id="IPR050671">
    <property type="entry name" value="CD300_family_receptors"/>
</dbReference>
<dbReference type="GO" id="GO:0004888">
    <property type="term" value="F:transmembrane signaling receptor activity"/>
    <property type="evidence" value="ECO:0007669"/>
    <property type="project" value="TreeGrafter"/>
</dbReference>
<dbReference type="SUPFAM" id="SSF48726">
    <property type="entry name" value="Immunoglobulin"/>
    <property type="match status" value="1"/>
</dbReference>
<dbReference type="AlphaFoldDB" id="A0A3B3QQR1"/>
<dbReference type="Ensembl" id="ENSPKIT00000031818.1">
    <property type="protein sequence ID" value="ENSPKIP00000007751.1"/>
    <property type="gene ID" value="ENSPKIG00000023522.1"/>
</dbReference>
<evidence type="ECO:0000313" key="5">
    <source>
        <dbReference type="Ensembl" id="ENSPKIP00000007751.1"/>
    </source>
</evidence>
<name>A0A3B3QQR1_9TELE</name>
<comment type="subcellular location">
    <subcellularLocation>
        <location evidence="1">Membrane</location>
    </subcellularLocation>
</comment>
<dbReference type="InterPro" id="IPR013106">
    <property type="entry name" value="Ig_V-set"/>
</dbReference>
<protein>
    <recommendedName>
        <fullName evidence="4">Ig-like domain-containing protein</fullName>
    </recommendedName>
</protein>
<reference evidence="5" key="1">
    <citation type="submission" date="2025-08" db="UniProtKB">
        <authorList>
            <consortium name="Ensembl"/>
        </authorList>
    </citation>
    <scope>IDENTIFICATION</scope>
</reference>
<evidence type="ECO:0000313" key="6">
    <source>
        <dbReference type="Proteomes" id="UP000261540"/>
    </source>
</evidence>
<dbReference type="Pfam" id="PF07686">
    <property type="entry name" value="V-set"/>
    <property type="match status" value="1"/>
</dbReference>
<dbReference type="Proteomes" id="UP000261540">
    <property type="component" value="Unplaced"/>
</dbReference>
<dbReference type="Gene3D" id="2.60.40.10">
    <property type="entry name" value="Immunoglobulins"/>
    <property type="match status" value="1"/>
</dbReference>
<evidence type="ECO:0000256" key="2">
    <source>
        <dbReference type="ARBA" id="ARBA00022692"/>
    </source>
</evidence>
<feature type="domain" description="Ig-like" evidence="4">
    <location>
        <begin position="15"/>
        <end position="104"/>
    </location>
</feature>
<dbReference type="InterPro" id="IPR013783">
    <property type="entry name" value="Ig-like_fold"/>
</dbReference>
<evidence type="ECO:0000256" key="1">
    <source>
        <dbReference type="ARBA" id="ARBA00004370"/>
    </source>
</evidence>
<dbReference type="PANTHER" id="PTHR11860:SF87">
    <property type="entry name" value="CMRF35-LIKE MOLECULE 8"/>
    <property type="match status" value="1"/>
</dbReference>
<organism evidence="5 6">
    <name type="scientific">Paramormyrops kingsleyae</name>
    <dbReference type="NCBI Taxonomy" id="1676925"/>
    <lineage>
        <taxon>Eukaryota</taxon>
        <taxon>Metazoa</taxon>
        <taxon>Chordata</taxon>
        <taxon>Craniata</taxon>
        <taxon>Vertebrata</taxon>
        <taxon>Euteleostomi</taxon>
        <taxon>Actinopterygii</taxon>
        <taxon>Neopterygii</taxon>
        <taxon>Teleostei</taxon>
        <taxon>Osteoglossocephala</taxon>
        <taxon>Osteoglossomorpha</taxon>
        <taxon>Osteoglossiformes</taxon>
        <taxon>Mormyridae</taxon>
        <taxon>Paramormyrops</taxon>
    </lineage>
</organism>
<dbReference type="GeneTree" id="ENSGT00940000154332"/>
<evidence type="ECO:0000256" key="3">
    <source>
        <dbReference type="ARBA" id="ARBA00023136"/>
    </source>
</evidence>
<dbReference type="InterPro" id="IPR036179">
    <property type="entry name" value="Ig-like_dom_sf"/>
</dbReference>
<dbReference type="InterPro" id="IPR003599">
    <property type="entry name" value="Ig_sub"/>
</dbReference>
<keyword evidence="6" id="KW-1185">Reference proteome</keyword>
<proteinExistence type="predicted"/>
<dbReference type="GO" id="GO:0005886">
    <property type="term" value="C:plasma membrane"/>
    <property type="evidence" value="ECO:0007669"/>
    <property type="project" value="TreeGrafter"/>
</dbReference>
<dbReference type="PANTHER" id="PTHR11860">
    <property type="entry name" value="POLYMERIC-IMMUNOGLOBULIN RECEPTOR"/>
    <property type="match status" value="1"/>
</dbReference>
<accession>A0A3B3QQR1</accession>
<evidence type="ECO:0000259" key="4">
    <source>
        <dbReference type="PROSITE" id="PS50835"/>
    </source>
</evidence>